<keyword evidence="4" id="KW-1133">Transmembrane helix</keyword>
<reference evidence="8 9" key="2">
    <citation type="journal article" date="2009" name="PLoS ONE">
        <title>An integrated genetic and cytogenetic map of the cucumber genome.</title>
        <authorList>
            <person name="Ren Y."/>
            <person name="Zhang Z."/>
            <person name="Liu J."/>
            <person name="Staub J.E."/>
            <person name="Han Y."/>
            <person name="Cheng Z."/>
            <person name="Li X."/>
            <person name="Lu J."/>
            <person name="Miao H."/>
            <person name="Kang H."/>
            <person name="Xie B."/>
            <person name="Gu X."/>
            <person name="Wang X."/>
            <person name="Du Y."/>
            <person name="Jin W."/>
            <person name="Huang S."/>
        </authorList>
    </citation>
    <scope>NUCLEOTIDE SEQUENCE [LARGE SCALE GENOMIC DNA]</scope>
    <source>
        <strain evidence="9">cv. 9930</strain>
    </source>
</reference>
<protein>
    <recommendedName>
        <fullName evidence="10">Leucine-rich repeat-containing N-terminal plant-type domain-containing protein</fullName>
    </recommendedName>
</protein>
<evidence type="ECO:0008006" key="10">
    <source>
        <dbReference type="Google" id="ProtNLM"/>
    </source>
</evidence>
<evidence type="ECO:0000256" key="2">
    <source>
        <dbReference type="ARBA" id="ARBA00022692"/>
    </source>
</evidence>
<evidence type="ECO:0000313" key="8">
    <source>
        <dbReference type="EMBL" id="KGN65528.1"/>
    </source>
</evidence>
<reference evidence="8 9" key="4">
    <citation type="journal article" date="2011" name="BMC Genomics">
        <title>RNA-Seq improves annotation of protein-coding genes in the cucumber genome.</title>
        <authorList>
            <person name="Li Z."/>
            <person name="Zhang Z."/>
            <person name="Yan P."/>
            <person name="Huang S."/>
            <person name="Fei Z."/>
            <person name="Lin K."/>
        </authorList>
    </citation>
    <scope>NUCLEOTIDE SEQUENCE [LARGE SCALE GENOMIC DNA]</scope>
    <source>
        <strain evidence="9">cv. 9930</strain>
    </source>
</reference>
<dbReference type="InterPro" id="IPR001611">
    <property type="entry name" value="Leu-rich_rpt"/>
</dbReference>
<evidence type="ECO:0000256" key="5">
    <source>
        <dbReference type="ARBA" id="ARBA00023136"/>
    </source>
</evidence>
<dbReference type="GO" id="GO:0016020">
    <property type="term" value="C:membrane"/>
    <property type="evidence" value="ECO:0007669"/>
    <property type="project" value="UniProtKB-SubCell"/>
</dbReference>
<evidence type="ECO:0000256" key="7">
    <source>
        <dbReference type="ARBA" id="ARBA00023180"/>
    </source>
</evidence>
<keyword evidence="7" id="KW-0325">Glycoprotein</keyword>
<evidence type="ECO:0000256" key="1">
    <source>
        <dbReference type="ARBA" id="ARBA00004479"/>
    </source>
</evidence>
<gene>
    <name evidence="8" type="ORF">Csa_1G435730</name>
</gene>
<keyword evidence="6" id="KW-0675">Receptor</keyword>
<accession>A0A0A0LUW2</accession>
<keyword evidence="3" id="KW-0732">Signal</keyword>
<dbReference type="PANTHER" id="PTHR48063">
    <property type="entry name" value="LRR RECEPTOR-LIKE KINASE"/>
    <property type="match status" value="1"/>
</dbReference>
<keyword evidence="5" id="KW-0472">Membrane</keyword>
<evidence type="ECO:0000256" key="3">
    <source>
        <dbReference type="ARBA" id="ARBA00022729"/>
    </source>
</evidence>
<reference evidence="8 9" key="3">
    <citation type="journal article" date="2010" name="BMC Genomics">
        <title>Transcriptome sequencing and comparative analysis of cucumber flowers with different sex types.</title>
        <authorList>
            <person name="Guo S."/>
            <person name="Zheng Y."/>
            <person name="Joung J.G."/>
            <person name="Liu S."/>
            <person name="Zhang Z."/>
            <person name="Crasta O.R."/>
            <person name="Sobral B.W."/>
            <person name="Xu Y."/>
            <person name="Huang S."/>
            <person name="Fei Z."/>
        </authorList>
    </citation>
    <scope>NUCLEOTIDE SEQUENCE [LARGE SCALE GENOMIC DNA]</scope>
    <source>
        <strain evidence="9">cv. 9930</strain>
    </source>
</reference>
<dbReference type="EMBL" id="CM002922">
    <property type="protein sequence ID" value="KGN65528.1"/>
    <property type="molecule type" value="Genomic_DNA"/>
</dbReference>
<dbReference type="InterPro" id="IPR046956">
    <property type="entry name" value="RLP23-like"/>
</dbReference>
<dbReference type="Gramene" id="KGN65528">
    <property type="protein sequence ID" value="KGN65528"/>
    <property type="gene ID" value="Csa_1G435730"/>
</dbReference>
<evidence type="ECO:0000256" key="4">
    <source>
        <dbReference type="ARBA" id="ARBA00022989"/>
    </source>
</evidence>
<evidence type="ECO:0000256" key="6">
    <source>
        <dbReference type="ARBA" id="ARBA00023170"/>
    </source>
</evidence>
<dbReference type="OMA" id="LNGCKEY"/>
<dbReference type="Pfam" id="PF00560">
    <property type="entry name" value="LRR_1"/>
    <property type="match status" value="1"/>
</dbReference>
<reference evidence="8 9" key="1">
    <citation type="journal article" date="2009" name="Nat. Genet.">
        <title>The genome of the cucumber, Cucumis sativus L.</title>
        <authorList>
            <person name="Huang S."/>
            <person name="Li R."/>
            <person name="Zhang Z."/>
            <person name="Li L."/>
            <person name="Gu X."/>
            <person name="Fan W."/>
            <person name="Lucas W.J."/>
            <person name="Wang X."/>
            <person name="Xie B."/>
            <person name="Ni P."/>
            <person name="Ren Y."/>
            <person name="Zhu H."/>
            <person name="Li J."/>
            <person name="Lin K."/>
            <person name="Jin W."/>
            <person name="Fei Z."/>
            <person name="Li G."/>
            <person name="Staub J."/>
            <person name="Kilian A."/>
            <person name="van der Vossen E.A."/>
            <person name="Wu Y."/>
            <person name="Guo J."/>
            <person name="He J."/>
            <person name="Jia Z."/>
            <person name="Ren Y."/>
            <person name="Tian G."/>
            <person name="Lu Y."/>
            <person name="Ruan J."/>
            <person name="Qian W."/>
            <person name="Wang M."/>
            <person name="Huang Q."/>
            <person name="Li B."/>
            <person name="Xuan Z."/>
            <person name="Cao J."/>
            <person name="Asan"/>
            <person name="Wu Z."/>
            <person name="Zhang J."/>
            <person name="Cai Q."/>
            <person name="Bai Y."/>
            <person name="Zhao B."/>
            <person name="Han Y."/>
            <person name="Li Y."/>
            <person name="Li X."/>
            <person name="Wang S."/>
            <person name="Shi Q."/>
            <person name="Liu S."/>
            <person name="Cho W.K."/>
            <person name="Kim J.Y."/>
            <person name="Xu Y."/>
            <person name="Heller-Uszynska K."/>
            <person name="Miao H."/>
            <person name="Cheng Z."/>
            <person name="Zhang S."/>
            <person name="Wu J."/>
            <person name="Yang Y."/>
            <person name="Kang H."/>
            <person name="Li M."/>
            <person name="Liang H."/>
            <person name="Ren X."/>
            <person name="Shi Z."/>
            <person name="Wen M."/>
            <person name="Jian M."/>
            <person name="Yang H."/>
            <person name="Zhang G."/>
            <person name="Yang Z."/>
            <person name="Chen R."/>
            <person name="Liu S."/>
            <person name="Li J."/>
            <person name="Ma L."/>
            <person name="Liu H."/>
            <person name="Zhou Y."/>
            <person name="Zhao J."/>
            <person name="Fang X."/>
            <person name="Li G."/>
            <person name="Fang L."/>
            <person name="Li Y."/>
            <person name="Liu D."/>
            <person name="Zheng H."/>
            <person name="Zhang Y."/>
            <person name="Qin N."/>
            <person name="Li Z."/>
            <person name="Yang G."/>
            <person name="Yang S."/>
            <person name="Bolund L."/>
            <person name="Kristiansen K."/>
            <person name="Zheng H."/>
            <person name="Li S."/>
            <person name="Zhang X."/>
            <person name="Yang H."/>
            <person name="Wang J."/>
            <person name="Sun R."/>
            <person name="Zhang B."/>
            <person name="Jiang S."/>
            <person name="Wang J."/>
            <person name="Du Y."/>
            <person name="Li S."/>
        </authorList>
    </citation>
    <scope>NUCLEOTIDE SEQUENCE [LARGE SCALE GENOMIC DNA]</scope>
    <source>
        <strain evidence="9">cv. 9930</strain>
    </source>
</reference>
<evidence type="ECO:0000313" key="9">
    <source>
        <dbReference type="Proteomes" id="UP000029981"/>
    </source>
</evidence>
<name>A0A0A0LUW2_CUCSA</name>
<dbReference type="Proteomes" id="UP000029981">
    <property type="component" value="Chromosome 1"/>
</dbReference>
<dbReference type="InterPro" id="IPR032675">
    <property type="entry name" value="LRR_dom_sf"/>
</dbReference>
<organism evidence="8 9">
    <name type="scientific">Cucumis sativus</name>
    <name type="common">Cucumber</name>
    <dbReference type="NCBI Taxonomy" id="3659"/>
    <lineage>
        <taxon>Eukaryota</taxon>
        <taxon>Viridiplantae</taxon>
        <taxon>Streptophyta</taxon>
        <taxon>Embryophyta</taxon>
        <taxon>Tracheophyta</taxon>
        <taxon>Spermatophyta</taxon>
        <taxon>Magnoliopsida</taxon>
        <taxon>eudicotyledons</taxon>
        <taxon>Gunneridae</taxon>
        <taxon>Pentapetalae</taxon>
        <taxon>rosids</taxon>
        <taxon>fabids</taxon>
        <taxon>Cucurbitales</taxon>
        <taxon>Cucurbitaceae</taxon>
        <taxon>Benincaseae</taxon>
        <taxon>Cucumis</taxon>
    </lineage>
</organism>
<proteinExistence type="predicted"/>
<dbReference type="Gene3D" id="3.80.10.10">
    <property type="entry name" value="Ribonuclease Inhibitor"/>
    <property type="match status" value="2"/>
</dbReference>
<dbReference type="SUPFAM" id="SSF52058">
    <property type="entry name" value="L domain-like"/>
    <property type="match status" value="1"/>
</dbReference>
<sequence>MSAYLLQVSTGLCIKQEREYWKGTDCCSWKGVGCDHTNGGHVVKLDLRNYEYFYSSALLSNGVDSSLFESKYLNYLGLSANFFNYTPIPNSFGGLLGLTYLNLSSTYFHGAIQPFLGNLTKLLVLDFNNKGQLNEYLDLSGVRVVESGKLDVDYLIQLLNSIPSCFSLNLSSSALQNYQLLDAPLNSSFRSKLQHLDLSYNEFDGPIPIILRNMTSLRYLNLNGCKEYGLQRLYPEEMIGFGMHTIPKALSRGDDWIWDAYNSKLVGRIKKLEVSFSSRECTSWSNSLLIWKFVKSLRLGYF</sequence>
<dbReference type="PANTHER" id="PTHR48063:SF112">
    <property type="entry name" value="RECEPTOR LIKE PROTEIN 30-LIKE"/>
    <property type="match status" value="1"/>
</dbReference>
<keyword evidence="2" id="KW-0812">Transmembrane</keyword>
<comment type="subcellular location">
    <subcellularLocation>
        <location evidence="1">Membrane</location>
        <topology evidence="1">Single-pass type I membrane protein</topology>
    </subcellularLocation>
</comment>
<keyword evidence="9" id="KW-1185">Reference proteome</keyword>
<dbReference type="AlphaFoldDB" id="A0A0A0LUW2"/>